<organism evidence="1 2">
    <name type="scientific">Gibberella moniliformis (strain M3125 / FGSC 7600)</name>
    <name type="common">Maize ear and stalk rot fungus</name>
    <name type="synonym">Fusarium verticillioides</name>
    <dbReference type="NCBI Taxonomy" id="334819"/>
    <lineage>
        <taxon>Eukaryota</taxon>
        <taxon>Fungi</taxon>
        <taxon>Dikarya</taxon>
        <taxon>Ascomycota</taxon>
        <taxon>Pezizomycotina</taxon>
        <taxon>Sordariomycetes</taxon>
        <taxon>Hypocreomycetidae</taxon>
        <taxon>Hypocreales</taxon>
        <taxon>Nectriaceae</taxon>
        <taxon>Fusarium</taxon>
        <taxon>Fusarium fujikuroi species complex</taxon>
    </lineage>
</organism>
<proteinExistence type="predicted"/>
<accession>W7M9G0</accession>
<dbReference type="Proteomes" id="UP000009096">
    <property type="component" value="Chromosome 3"/>
</dbReference>
<reference evidence="1 2" key="1">
    <citation type="journal article" date="2010" name="Nature">
        <title>Comparative genomics reveals mobile pathogenicity chromosomes in Fusarium.</title>
        <authorList>
            <person name="Ma L.J."/>
            <person name="van der Does H.C."/>
            <person name="Borkovich K.A."/>
            <person name="Coleman J.J."/>
            <person name="Daboussi M.J."/>
            <person name="Di Pietro A."/>
            <person name="Dufresne M."/>
            <person name="Freitag M."/>
            <person name="Grabherr M."/>
            <person name="Henrissat B."/>
            <person name="Houterman P.M."/>
            <person name="Kang S."/>
            <person name="Shim W.B."/>
            <person name="Woloshuk C."/>
            <person name="Xie X."/>
            <person name="Xu J.R."/>
            <person name="Antoniw J."/>
            <person name="Baker S.E."/>
            <person name="Bluhm B.H."/>
            <person name="Breakspear A."/>
            <person name="Brown D.W."/>
            <person name="Butchko R.A."/>
            <person name="Chapman S."/>
            <person name="Coulson R."/>
            <person name="Coutinho P.M."/>
            <person name="Danchin E.G."/>
            <person name="Diener A."/>
            <person name="Gale L.R."/>
            <person name="Gardiner D.M."/>
            <person name="Goff S."/>
            <person name="Hammond-Kosack K.E."/>
            <person name="Hilburn K."/>
            <person name="Hua-Van A."/>
            <person name="Jonkers W."/>
            <person name="Kazan K."/>
            <person name="Kodira C.D."/>
            <person name="Koehrsen M."/>
            <person name="Kumar L."/>
            <person name="Lee Y.H."/>
            <person name="Li L."/>
            <person name="Manners J.M."/>
            <person name="Miranda-Saavedra D."/>
            <person name="Mukherjee M."/>
            <person name="Park G."/>
            <person name="Park J."/>
            <person name="Park S.Y."/>
            <person name="Proctor R.H."/>
            <person name="Regev A."/>
            <person name="Ruiz-Roldan M.C."/>
            <person name="Sain D."/>
            <person name="Sakthikumar S."/>
            <person name="Sykes S."/>
            <person name="Schwartz D.C."/>
            <person name="Turgeon B.G."/>
            <person name="Wapinski I."/>
            <person name="Yoder O."/>
            <person name="Young S."/>
            <person name="Zeng Q."/>
            <person name="Zhou S."/>
            <person name="Galagan J."/>
            <person name="Cuomo C.A."/>
            <person name="Kistler H.C."/>
            <person name="Rep M."/>
        </authorList>
    </citation>
    <scope>NUCLEOTIDE SEQUENCE [LARGE SCALE GENOMIC DNA]</scope>
    <source>
        <strain evidence="2">M3125 / FGSC 7600</strain>
    </source>
</reference>
<dbReference type="RefSeq" id="XP_018750411.1">
    <property type="nucleotide sequence ID" value="XM_018904807.1"/>
</dbReference>
<gene>
    <name evidence="1" type="ORF">FVEG_15620</name>
</gene>
<dbReference type="GeneID" id="30072496"/>
<keyword evidence="2" id="KW-1185">Reference proteome</keyword>
<evidence type="ECO:0000313" key="2">
    <source>
        <dbReference type="Proteomes" id="UP000009096"/>
    </source>
</evidence>
<evidence type="ECO:0000313" key="1">
    <source>
        <dbReference type="EMBL" id="EWG44220.1"/>
    </source>
</evidence>
<dbReference type="VEuPathDB" id="FungiDB:FVEG_15620"/>
<dbReference type="AlphaFoldDB" id="W7M9G0"/>
<protein>
    <submittedName>
        <fullName evidence="1">Uncharacterized protein</fullName>
    </submittedName>
</protein>
<dbReference type="KEGG" id="fvr:FVEG_15620"/>
<dbReference type="EMBL" id="DS022247">
    <property type="protein sequence ID" value="EWG44220.1"/>
    <property type="molecule type" value="Genomic_DNA"/>
</dbReference>
<sequence length="113" mass="12785">MEMHSQSRQPKLGLGISVFPVQLRNKAGLISWSRLQPNADQLLKIGGCLGTYVGFLDLADGNYFSVRSNAPMVWTRSKGWFLNTFTTNELKMNRERGNDCIQHYALISYLEAT</sequence>
<name>W7M9G0_GIBM7</name>